<dbReference type="Pfam" id="PF13416">
    <property type="entry name" value="SBP_bac_8"/>
    <property type="match status" value="1"/>
</dbReference>
<dbReference type="AlphaFoldDB" id="A0A0R1EYP7"/>
<gene>
    <name evidence="6" type="ORF">FD51_GL002100</name>
</gene>
<keyword evidence="3" id="KW-0813">Transport</keyword>
<dbReference type="eggNOG" id="COG1653">
    <property type="taxonomic scope" value="Bacteria"/>
</dbReference>
<evidence type="ECO:0000313" key="7">
    <source>
        <dbReference type="Proteomes" id="UP000051984"/>
    </source>
</evidence>
<accession>A0A0R1EYP7</accession>
<dbReference type="InterPro" id="IPR006059">
    <property type="entry name" value="SBP"/>
</dbReference>
<organism evidence="6 7">
    <name type="scientific">Lacticaseibacillus zeae DSM 20178 = KCTC 3804</name>
    <dbReference type="NCBI Taxonomy" id="1423816"/>
    <lineage>
        <taxon>Bacteria</taxon>
        <taxon>Bacillati</taxon>
        <taxon>Bacillota</taxon>
        <taxon>Bacilli</taxon>
        <taxon>Lactobacillales</taxon>
        <taxon>Lactobacillaceae</taxon>
        <taxon>Lacticaseibacillus</taxon>
    </lineage>
</organism>
<comment type="caution">
    <text evidence="6">The sequence shown here is derived from an EMBL/GenBank/DDBJ whole genome shotgun (WGS) entry which is preliminary data.</text>
</comment>
<dbReference type="PROSITE" id="PS51257">
    <property type="entry name" value="PROKAR_LIPOPROTEIN"/>
    <property type="match status" value="1"/>
</dbReference>
<keyword evidence="4 5" id="KW-0732">Signal</keyword>
<dbReference type="InterPro" id="IPR050490">
    <property type="entry name" value="Bact_solute-bd_prot1"/>
</dbReference>
<dbReference type="CDD" id="cd14748">
    <property type="entry name" value="PBP2_UgpB"/>
    <property type="match status" value="1"/>
</dbReference>
<evidence type="ECO:0000256" key="5">
    <source>
        <dbReference type="SAM" id="SignalP"/>
    </source>
</evidence>
<proteinExistence type="inferred from homology"/>
<dbReference type="SUPFAM" id="SSF53850">
    <property type="entry name" value="Periplasmic binding protein-like II"/>
    <property type="match status" value="1"/>
</dbReference>
<evidence type="ECO:0000256" key="4">
    <source>
        <dbReference type="ARBA" id="ARBA00022729"/>
    </source>
</evidence>
<sequence>MKKQNWVKRVLLAMLTITLVAVLTACGSNSSSKSSSTTKSDSGKRVTITFWHGMNGPYQKAINQIITDFNKSQKQYKVVGTAQGNYTALQQKIMAAAKSRNLPTIAQTTYTTVPDYVKNGFITPLDQYMLKGDNKMSASDLKDIYPAFLSSSKYQGKYYSVPFSKSTRILFYNEALMKKYNIDKPKSWEDIKKDADKLKADGVTAIGFDKSFDMEFEGLARQAGNPLISAKPLKANLDTKKTITAANFIMDMVNNGEAKTAGEDIYGDKNFTSGKTLFYAGSSAGITNMKQNAPKDFKWGTMPLPSYKGKKATELAGNDIVLFKSASADQQKGAWAFMKFLLSEKETSKWAQLTGYVPLRKSAVQSADFKKYLNENETSKAAVDSLGFGFQSTAFIGFSEYRNDLLNAVDAMLTKHEKPEQALKTLQGQAETIIKTNK</sequence>
<dbReference type="Proteomes" id="UP000051984">
    <property type="component" value="Unassembled WGS sequence"/>
</dbReference>
<comment type="subcellular location">
    <subcellularLocation>
        <location evidence="1">Cell envelope</location>
    </subcellularLocation>
</comment>
<comment type="similarity">
    <text evidence="2">Belongs to the bacterial solute-binding protein 1 family.</text>
</comment>
<evidence type="ECO:0000256" key="3">
    <source>
        <dbReference type="ARBA" id="ARBA00022448"/>
    </source>
</evidence>
<evidence type="ECO:0000256" key="1">
    <source>
        <dbReference type="ARBA" id="ARBA00004196"/>
    </source>
</evidence>
<dbReference type="PANTHER" id="PTHR43649:SF31">
    <property type="entry name" value="SN-GLYCEROL-3-PHOSPHATE-BINDING PERIPLASMIC PROTEIN UGPB"/>
    <property type="match status" value="1"/>
</dbReference>
<dbReference type="PATRIC" id="fig|1423816.3.peg.2179"/>
<feature type="chain" id="PRO_5039157289" evidence="5">
    <location>
        <begin position="26"/>
        <end position="438"/>
    </location>
</feature>
<feature type="signal peptide" evidence="5">
    <location>
        <begin position="1"/>
        <end position="25"/>
    </location>
</feature>
<evidence type="ECO:0000256" key="2">
    <source>
        <dbReference type="ARBA" id="ARBA00008520"/>
    </source>
</evidence>
<reference evidence="6 7" key="1">
    <citation type="journal article" date="2015" name="Genome Announc.">
        <title>Expanding the biotechnology potential of lactobacilli through comparative genomics of 213 strains and associated genera.</title>
        <authorList>
            <person name="Sun Z."/>
            <person name="Harris H.M."/>
            <person name="McCann A."/>
            <person name="Guo C."/>
            <person name="Argimon S."/>
            <person name="Zhang W."/>
            <person name="Yang X."/>
            <person name="Jeffery I.B."/>
            <person name="Cooney J.C."/>
            <person name="Kagawa T.F."/>
            <person name="Liu W."/>
            <person name="Song Y."/>
            <person name="Salvetti E."/>
            <person name="Wrobel A."/>
            <person name="Rasinkangas P."/>
            <person name="Parkhill J."/>
            <person name="Rea M.C."/>
            <person name="O'Sullivan O."/>
            <person name="Ritari J."/>
            <person name="Douillard F.P."/>
            <person name="Paul Ross R."/>
            <person name="Yang R."/>
            <person name="Briner A.E."/>
            <person name="Felis G.E."/>
            <person name="de Vos W.M."/>
            <person name="Barrangou R."/>
            <person name="Klaenhammer T.R."/>
            <person name="Caufield P.W."/>
            <person name="Cui Y."/>
            <person name="Zhang H."/>
            <person name="O'Toole P.W."/>
        </authorList>
    </citation>
    <scope>NUCLEOTIDE SEQUENCE [LARGE SCALE GENOMIC DNA]</scope>
    <source>
        <strain evidence="6 7">DSM 20178</strain>
    </source>
</reference>
<dbReference type="GO" id="GO:0030313">
    <property type="term" value="C:cell envelope"/>
    <property type="evidence" value="ECO:0007669"/>
    <property type="project" value="UniProtKB-SubCell"/>
</dbReference>
<protein>
    <submittedName>
        <fullName evidence="6">Sugar ABC transporter substrate-binding protein</fullName>
    </submittedName>
</protein>
<name>A0A0R1EYP7_LACZE</name>
<dbReference type="PANTHER" id="PTHR43649">
    <property type="entry name" value="ARABINOSE-BINDING PROTEIN-RELATED"/>
    <property type="match status" value="1"/>
</dbReference>
<evidence type="ECO:0000313" key="6">
    <source>
        <dbReference type="EMBL" id="KRK12947.1"/>
    </source>
</evidence>
<dbReference type="RefSeq" id="WP_010489308.1">
    <property type="nucleotide sequence ID" value="NZ_AZCT01000003.1"/>
</dbReference>
<dbReference type="EMBL" id="AZCT01000003">
    <property type="protein sequence ID" value="KRK12947.1"/>
    <property type="molecule type" value="Genomic_DNA"/>
</dbReference>
<dbReference type="Gene3D" id="3.40.190.10">
    <property type="entry name" value="Periplasmic binding protein-like II"/>
    <property type="match status" value="2"/>
</dbReference>